<dbReference type="Gene3D" id="3.40.50.2000">
    <property type="entry name" value="Glycogen Phosphorylase B"/>
    <property type="match status" value="2"/>
</dbReference>
<name>A0ABW7F764_9BURK</name>
<comment type="caution">
    <text evidence="1">The sequence shown here is derived from an EMBL/GenBank/DDBJ whole genome shotgun (WGS) entry which is preliminary data.</text>
</comment>
<accession>A0ABW7F764</accession>
<dbReference type="CDD" id="cd03801">
    <property type="entry name" value="GT4_PimA-like"/>
    <property type="match status" value="1"/>
</dbReference>
<dbReference type="RefSeq" id="WP_394481404.1">
    <property type="nucleotide sequence ID" value="NZ_JBIGHV010000007.1"/>
</dbReference>
<evidence type="ECO:0000313" key="1">
    <source>
        <dbReference type="EMBL" id="MFG6431934.1"/>
    </source>
</evidence>
<dbReference type="Pfam" id="PF13692">
    <property type="entry name" value="Glyco_trans_1_4"/>
    <property type="match status" value="1"/>
</dbReference>
<keyword evidence="2" id="KW-1185">Reference proteome</keyword>
<dbReference type="EMBL" id="JBIGHV010000007">
    <property type="protein sequence ID" value="MFG6431934.1"/>
    <property type="molecule type" value="Genomic_DNA"/>
</dbReference>
<organism evidence="1 2">
    <name type="scientific">Pelomonas parva</name>
    <dbReference type="NCBI Taxonomy" id="3299032"/>
    <lineage>
        <taxon>Bacteria</taxon>
        <taxon>Pseudomonadati</taxon>
        <taxon>Pseudomonadota</taxon>
        <taxon>Betaproteobacteria</taxon>
        <taxon>Burkholderiales</taxon>
        <taxon>Sphaerotilaceae</taxon>
        <taxon>Roseateles</taxon>
    </lineage>
</organism>
<protein>
    <submittedName>
        <fullName evidence="1">Glycosyltransferase</fullName>
    </submittedName>
</protein>
<dbReference type="SUPFAM" id="SSF53756">
    <property type="entry name" value="UDP-Glycosyltransferase/glycogen phosphorylase"/>
    <property type="match status" value="1"/>
</dbReference>
<dbReference type="Proteomes" id="UP001606210">
    <property type="component" value="Unassembled WGS sequence"/>
</dbReference>
<sequence length="366" mass="40373">MKILFINTYDPATEQHGGGVVTRSELNALQSMAEVHTLFGAPLPVRRHQLSYSRLALEVLGGKSLKLASYRVLHRPATFYAGFDLVWCNHDYSAYDHEIFEALDIPYIVRKHNAEHQLVKPVNLLARIERQRIARFEDRIARAAMATLHISSTEHAADTCSRWKSWLPPLLEDPLQFAKPAVPYEWQSRPVDLLCVSNFNWPPNKEGIEWFLSQVMDMLPVSCRLHLVGAGSERYQREGRVVGHGFVPDLSGMLASAKLFVAPILSGAGVKIKNVTAMAAGLPLLTTSCGMEGIQDTGAEPAACVADGAERFAAEVARLLSDEAACASLSRRSVAWTQTHLITSQAWCTKASDAIEQGLSSRRTPS</sequence>
<reference evidence="1 2" key="1">
    <citation type="submission" date="2024-08" db="EMBL/GenBank/DDBJ databases">
        <authorList>
            <person name="Lu H."/>
        </authorList>
    </citation>
    <scope>NUCLEOTIDE SEQUENCE [LARGE SCALE GENOMIC DNA]</scope>
    <source>
        <strain evidence="1 2">LYH14W</strain>
    </source>
</reference>
<gene>
    <name evidence="1" type="ORF">ACG00Y_18575</name>
</gene>
<evidence type="ECO:0000313" key="2">
    <source>
        <dbReference type="Proteomes" id="UP001606210"/>
    </source>
</evidence>
<proteinExistence type="predicted"/>